<dbReference type="EMBL" id="CAUJNA010002258">
    <property type="protein sequence ID" value="CAJ1392083.1"/>
    <property type="molecule type" value="Genomic_DNA"/>
</dbReference>
<evidence type="ECO:0000256" key="1">
    <source>
        <dbReference type="SAM" id="MobiDB-lite"/>
    </source>
</evidence>
<comment type="caution">
    <text evidence="2">The sequence shown here is derived from an EMBL/GenBank/DDBJ whole genome shotgun (WGS) entry which is preliminary data.</text>
</comment>
<sequence>MRLRRLCEKKRSGKCHVSDAVREDFIAGGEKRELLEVALLEVLQSTGLDRTAQKKIRLQFAARVLNVKERMQEREKEVTGQWLTAERMRTQLTYNEATVKQITSYCSKFPALLTRPWKYNQAVTEFFVETDNIAKLKRRELECWRQETTEDVAADKLEATGSGVKDAGFMQEDAALMPGELEGDAGVSLEGAKVKEELTKLMDATHGKISQIYKMVGQLETPYNPKPCDRHKTLGTELEGIAKGLEDQYEEMAKLTTLQETKMVEDETKLQAGLDDIRQKIQKPCAELCAKTAKHRLFMKEINQARKKLEKDTAEGDAGGQPAKRARPQANKSEEEEGANAPVPAAKKRARRKNTA</sequence>
<name>A0AA36ISU8_9DINO</name>
<proteinExistence type="predicted"/>
<evidence type="ECO:0000313" key="3">
    <source>
        <dbReference type="Proteomes" id="UP001178507"/>
    </source>
</evidence>
<gene>
    <name evidence="2" type="ORF">EVOR1521_LOCUS17273</name>
</gene>
<feature type="compositionally biased region" description="Basic residues" evidence="1">
    <location>
        <begin position="346"/>
        <end position="356"/>
    </location>
</feature>
<reference evidence="2" key="1">
    <citation type="submission" date="2023-08" db="EMBL/GenBank/DDBJ databases">
        <authorList>
            <person name="Chen Y."/>
            <person name="Shah S."/>
            <person name="Dougan E. K."/>
            <person name="Thang M."/>
            <person name="Chan C."/>
        </authorList>
    </citation>
    <scope>NUCLEOTIDE SEQUENCE</scope>
</reference>
<evidence type="ECO:0000313" key="2">
    <source>
        <dbReference type="EMBL" id="CAJ1392083.1"/>
    </source>
</evidence>
<organism evidence="2 3">
    <name type="scientific">Effrenium voratum</name>
    <dbReference type="NCBI Taxonomy" id="2562239"/>
    <lineage>
        <taxon>Eukaryota</taxon>
        <taxon>Sar</taxon>
        <taxon>Alveolata</taxon>
        <taxon>Dinophyceae</taxon>
        <taxon>Suessiales</taxon>
        <taxon>Symbiodiniaceae</taxon>
        <taxon>Effrenium</taxon>
    </lineage>
</organism>
<feature type="region of interest" description="Disordered" evidence="1">
    <location>
        <begin position="308"/>
        <end position="356"/>
    </location>
</feature>
<dbReference type="AlphaFoldDB" id="A0AA36ISU8"/>
<accession>A0AA36ISU8</accession>
<dbReference type="Proteomes" id="UP001178507">
    <property type="component" value="Unassembled WGS sequence"/>
</dbReference>
<keyword evidence="3" id="KW-1185">Reference proteome</keyword>
<protein>
    <submittedName>
        <fullName evidence="2">Uncharacterized protein</fullName>
    </submittedName>
</protein>